<reference evidence="3 4" key="2">
    <citation type="journal article" date="2011" name="J. Antibiot.">
        <title>Furaquinocins I and J: novel polyketide isoprenoid hybrid compounds from Streptomyces reveromyceticus SN-593.</title>
        <authorList>
            <person name="Panthee S."/>
            <person name="Takahashi S."/>
            <person name="Takagi H."/>
            <person name="Nogawa T."/>
            <person name="Oowada E."/>
            <person name="Uramoto M."/>
            <person name="Osada H."/>
        </authorList>
    </citation>
    <scope>NUCLEOTIDE SEQUENCE [LARGE SCALE GENOMIC DNA]</scope>
    <source>
        <strain evidence="3 4">SN-593</strain>
    </source>
</reference>
<dbReference type="InterPro" id="IPR036250">
    <property type="entry name" value="AcylCo_DH-like_C"/>
</dbReference>
<dbReference type="EMBL" id="AP018365">
    <property type="protein sequence ID" value="BBA96690.1"/>
    <property type="molecule type" value="Genomic_DNA"/>
</dbReference>
<dbReference type="SUPFAM" id="SSF47203">
    <property type="entry name" value="Acyl-CoA dehydrogenase C-terminal domain-like"/>
    <property type="match status" value="1"/>
</dbReference>
<dbReference type="AlphaFoldDB" id="A0A7U3UM30"/>
<gene>
    <name evidence="3" type="ORF">RVR_2104</name>
</gene>
<evidence type="ECO:0000313" key="4">
    <source>
        <dbReference type="Proteomes" id="UP000595703"/>
    </source>
</evidence>
<evidence type="ECO:0000259" key="2">
    <source>
        <dbReference type="Pfam" id="PF00441"/>
    </source>
</evidence>
<evidence type="ECO:0000256" key="1">
    <source>
        <dbReference type="ARBA" id="ARBA00022630"/>
    </source>
</evidence>
<dbReference type="RefSeq" id="WP_202233091.1">
    <property type="nucleotide sequence ID" value="NZ_AP018365.1"/>
</dbReference>
<evidence type="ECO:0000313" key="3">
    <source>
        <dbReference type="EMBL" id="BBA96690.1"/>
    </source>
</evidence>
<organism evidence="3 4">
    <name type="scientific">Actinacidiphila reveromycinica</name>
    <dbReference type="NCBI Taxonomy" id="659352"/>
    <lineage>
        <taxon>Bacteria</taxon>
        <taxon>Bacillati</taxon>
        <taxon>Actinomycetota</taxon>
        <taxon>Actinomycetes</taxon>
        <taxon>Kitasatosporales</taxon>
        <taxon>Streptomycetaceae</taxon>
        <taxon>Actinacidiphila</taxon>
    </lineage>
</organism>
<sequence>MSTLLQECESTARHEGLAAGLEAALSGVDVTATAPGRHAAVSARRAPAGAAVRTHDLADREGVVFVACAGQGAGGPRVTEVGRRLAAVRLGLVRRLLDLAVEELSARTGGGEPLLRKQMVTGAVADAIAEIELLRAYTESRQDPAAVDDLHRRLDALGWEVARLFGAMGYIADHPARALYVSALVANTWAAGEGAGE</sequence>
<proteinExistence type="predicted"/>
<feature type="domain" description="Acyl-CoA dehydrogenase/oxidase C-terminal" evidence="2">
    <location>
        <begin position="85"/>
        <end position="189"/>
    </location>
</feature>
<keyword evidence="4" id="KW-1185">Reference proteome</keyword>
<accession>A0A7U3UM30</accession>
<dbReference type="InterPro" id="IPR009075">
    <property type="entry name" value="AcylCo_DH/oxidase_C"/>
</dbReference>
<dbReference type="Pfam" id="PF00441">
    <property type="entry name" value="Acyl-CoA_dh_1"/>
    <property type="match status" value="1"/>
</dbReference>
<name>A0A7U3UM30_9ACTN</name>
<dbReference type="KEGG" id="arev:RVR_2104"/>
<reference evidence="3 4" key="3">
    <citation type="journal article" date="2011" name="Nat. Chem. Biol.">
        <title>Reveromycin A biosynthesis uses RevG and RevJ for stereospecific spiroacetal formation.</title>
        <authorList>
            <person name="Takahashi S."/>
            <person name="Toyoda A."/>
            <person name="Sekiyama Y."/>
            <person name="Takagi H."/>
            <person name="Nogawa T."/>
            <person name="Uramoto M."/>
            <person name="Suzuki R."/>
            <person name="Koshino H."/>
            <person name="Kumano T."/>
            <person name="Panthee S."/>
            <person name="Dairi T."/>
            <person name="Ishikawa J."/>
            <person name="Ikeda H."/>
            <person name="Sakaki Y."/>
            <person name="Osada H."/>
        </authorList>
    </citation>
    <scope>NUCLEOTIDE SEQUENCE [LARGE SCALE GENOMIC DNA]</scope>
    <source>
        <strain evidence="3 4">SN-593</strain>
    </source>
</reference>
<keyword evidence="1" id="KW-0285">Flavoprotein</keyword>
<reference evidence="3 4" key="4">
    <citation type="journal article" date="2020" name="Sci. Rep.">
        <title>beta-carboline chemical signals induce reveromycin production through a LuxR family regulator in Streptomyces sp. SN-593.</title>
        <authorList>
            <person name="Panthee S."/>
            <person name="Kito N."/>
            <person name="Hayashi T."/>
            <person name="Shimizu T."/>
            <person name="Ishikawa J."/>
            <person name="Hamamoto H."/>
            <person name="Osada H."/>
            <person name="Takahashi S."/>
        </authorList>
    </citation>
    <scope>NUCLEOTIDE SEQUENCE [LARGE SCALE GENOMIC DNA]</scope>
    <source>
        <strain evidence="3 4">SN-593</strain>
    </source>
</reference>
<dbReference type="Proteomes" id="UP000595703">
    <property type="component" value="Chromosome"/>
</dbReference>
<dbReference type="GO" id="GO:0016627">
    <property type="term" value="F:oxidoreductase activity, acting on the CH-CH group of donors"/>
    <property type="evidence" value="ECO:0007669"/>
    <property type="project" value="InterPro"/>
</dbReference>
<dbReference type="Gene3D" id="1.20.140.10">
    <property type="entry name" value="Butyryl-CoA Dehydrogenase, subunit A, domain 3"/>
    <property type="match status" value="1"/>
</dbReference>
<reference evidence="3 4" key="1">
    <citation type="journal article" date="2010" name="J. Bacteriol.">
        <title>Biochemical characterization of a novel indole prenyltransferase from Streptomyces sp. SN-593.</title>
        <authorList>
            <person name="Takahashi S."/>
            <person name="Takagi H."/>
            <person name="Toyoda A."/>
            <person name="Uramoto M."/>
            <person name="Nogawa T."/>
            <person name="Ueki M."/>
            <person name="Sakaki Y."/>
            <person name="Osada H."/>
        </authorList>
    </citation>
    <scope>NUCLEOTIDE SEQUENCE [LARGE SCALE GENOMIC DNA]</scope>
    <source>
        <strain evidence="3 4">SN-593</strain>
    </source>
</reference>
<protein>
    <recommendedName>
        <fullName evidence="2">Acyl-CoA dehydrogenase/oxidase C-terminal domain-containing protein</fullName>
    </recommendedName>
</protein>